<feature type="transmembrane region" description="Helical" evidence="6">
    <location>
        <begin position="204"/>
        <end position="229"/>
    </location>
</feature>
<feature type="transmembrane region" description="Helical" evidence="6">
    <location>
        <begin position="348"/>
        <end position="369"/>
    </location>
</feature>
<feature type="domain" description="Major facilitator superfamily (MFS) profile" evidence="7">
    <location>
        <begin position="79"/>
        <end position="512"/>
    </location>
</feature>
<feature type="transmembrane region" description="Helical" evidence="6">
    <location>
        <begin position="485"/>
        <end position="505"/>
    </location>
</feature>
<dbReference type="Gene3D" id="1.20.1250.20">
    <property type="entry name" value="MFS general substrate transporter like domains"/>
    <property type="match status" value="1"/>
</dbReference>
<dbReference type="InterPro" id="IPR011701">
    <property type="entry name" value="MFS"/>
</dbReference>
<comment type="subcellular location">
    <subcellularLocation>
        <location evidence="1">Membrane</location>
        <topology evidence="1">Multi-pass membrane protein</topology>
    </subcellularLocation>
</comment>
<evidence type="ECO:0000259" key="7">
    <source>
        <dbReference type="PROSITE" id="PS50850"/>
    </source>
</evidence>
<dbReference type="GO" id="GO:0005886">
    <property type="term" value="C:plasma membrane"/>
    <property type="evidence" value="ECO:0007669"/>
    <property type="project" value="TreeGrafter"/>
</dbReference>
<feature type="transmembrane region" description="Helical" evidence="6">
    <location>
        <begin position="78"/>
        <end position="101"/>
    </location>
</feature>
<feature type="transmembrane region" description="Helical" evidence="6">
    <location>
        <begin position="146"/>
        <end position="166"/>
    </location>
</feature>
<protein>
    <submittedName>
        <fullName evidence="8">Mfs transporter</fullName>
    </submittedName>
</protein>
<dbReference type="SUPFAM" id="SSF103473">
    <property type="entry name" value="MFS general substrate transporter"/>
    <property type="match status" value="1"/>
</dbReference>
<keyword evidence="9" id="KW-1185">Reference proteome</keyword>
<dbReference type="OrthoDB" id="2533084at2759"/>
<gene>
    <name evidence="8" type="ORF">BKCO1_1700023</name>
</gene>
<keyword evidence="4 6" id="KW-0472">Membrane</keyword>
<feature type="transmembrane region" description="Helical" evidence="6">
    <location>
        <begin position="316"/>
        <end position="336"/>
    </location>
</feature>
<evidence type="ECO:0000313" key="9">
    <source>
        <dbReference type="Proteomes" id="UP000183809"/>
    </source>
</evidence>
<feature type="region of interest" description="Disordered" evidence="5">
    <location>
        <begin position="1"/>
        <end position="35"/>
    </location>
</feature>
<dbReference type="GeneID" id="31011893"/>
<dbReference type="AlphaFoldDB" id="A0A1J9R450"/>
<feature type="transmembrane region" description="Helical" evidence="6">
    <location>
        <begin position="113"/>
        <end position="134"/>
    </location>
</feature>
<feature type="transmembrane region" description="Helical" evidence="6">
    <location>
        <begin position="390"/>
        <end position="411"/>
    </location>
</feature>
<evidence type="ECO:0000256" key="2">
    <source>
        <dbReference type="ARBA" id="ARBA00022692"/>
    </source>
</evidence>
<comment type="caution">
    <text evidence="8">The sequence shown here is derived from an EMBL/GenBank/DDBJ whole genome shotgun (WGS) entry which is preliminary data.</text>
</comment>
<evidence type="ECO:0000313" key="8">
    <source>
        <dbReference type="EMBL" id="OJD35361.1"/>
    </source>
</evidence>
<sequence length="519" mass="57036">MAINDVEKVSRSTTAHELRECEATPAEPEPGSGDIKVLADSSLSGNVKTTADGNIVLIPQPSADPDDPLNWSWKKKHFVFTALMLPSFLSDFSVTYGAVIFEKQAQTWDMSVAAVSNSIGGALFMLGPGGVLAVPMTERFGRLPVLFWSQLAGLVLTIGATLSTTYTGFTAVRVLQGLFTSPPQVIGLTFIHDMFFFHERTRKINIWCVAFLVGPIFAPVMSSLILSKVGWREDFAVVAGMYFLSLLLVIVMGDETAFDRRNTGNNIKSCGIRGRLELLTGVAGWKTKGRPSLRSVFVQIFQVQIKPQMLLPATGFYMVLVMWTIGFVTTLSQILYPAPYFFTPAQVGLFYLAPCIGSVVGELYGHWFNDWLCTRYIRKHNGKYRPENRLWSCYPGLVLGVAGLVIYGQALQHQLSWVVLAVGYGVYAVAQMAVPVAIIAYLLDVFPDHSVITSAIINFWRTTGGFCVGYFELKWIARTGAGATFGTQAALLVASFLTIIAVQIWGKEWRAKYPAPSVG</sequence>
<dbReference type="STRING" id="236234.A0A1J9R450"/>
<dbReference type="RefSeq" id="XP_020131621.1">
    <property type="nucleotide sequence ID" value="XM_020271634.1"/>
</dbReference>
<reference evidence="8 9" key="1">
    <citation type="submission" date="2016-10" db="EMBL/GenBank/DDBJ databases">
        <title>Proteomics and genomics reveal pathogen-plant mechanisms compatible with a hemibiotrophic lifestyle of Diplodia corticola.</title>
        <authorList>
            <person name="Fernandes I."/>
            <person name="De Jonge R."/>
            <person name="Van De Peer Y."/>
            <person name="Devreese B."/>
            <person name="Alves A."/>
            <person name="Esteves A.C."/>
        </authorList>
    </citation>
    <scope>NUCLEOTIDE SEQUENCE [LARGE SCALE GENOMIC DNA]</scope>
    <source>
        <strain evidence="8 9">CBS 112549</strain>
    </source>
</reference>
<dbReference type="Pfam" id="PF07690">
    <property type="entry name" value="MFS_1"/>
    <property type="match status" value="1"/>
</dbReference>
<accession>A0A1J9R450</accession>
<feature type="transmembrane region" description="Helical" evidence="6">
    <location>
        <begin position="235"/>
        <end position="253"/>
    </location>
</feature>
<evidence type="ECO:0000256" key="5">
    <source>
        <dbReference type="SAM" id="MobiDB-lite"/>
    </source>
</evidence>
<name>A0A1J9R450_9PEZI</name>
<dbReference type="PROSITE" id="PS50850">
    <property type="entry name" value="MFS"/>
    <property type="match status" value="1"/>
</dbReference>
<dbReference type="PANTHER" id="PTHR23502">
    <property type="entry name" value="MAJOR FACILITATOR SUPERFAMILY"/>
    <property type="match status" value="1"/>
</dbReference>
<dbReference type="EMBL" id="MNUE01000017">
    <property type="protein sequence ID" value="OJD35361.1"/>
    <property type="molecule type" value="Genomic_DNA"/>
</dbReference>
<evidence type="ECO:0000256" key="4">
    <source>
        <dbReference type="ARBA" id="ARBA00023136"/>
    </source>
</evidence>
<keyword evidence="3 6" id="KW-1133">Transmembrane helix</keyword>
<keyword evidence="2 6" id="KW-0812">Transmembrane</keyword>
<dbReference type="Proteomes" id="UP000183809">
    <property type="component" value="Unassembled WGS sequence"/>
</dbReference>
<evidence type="ECO:0000256" key="6">
    <source>
        <dbReference type="SAM" id="Phobius"/>
    </source>
</evidence>
<evidence type="ECO:0000256" key="1">
    <source>
        <dbReference type="ARBA" id="ARBA00004141"/>
    </source>
</evidence>
<dbReference type="PANTHER" id="PTHR23502:SF159">
    <property type="entry name" value="TRANSPORTER, PUTATIVE (AFU_ORTHOLOGUE AFUA_4G14230)-RELATED"/>
    <property type="match status" value="1"/>
</dbReference>
<feature type="compositionally biased region" description="Basic and acidic residues" evidence="5">
    <location>
        <begin position="1"/>
        <end position="22"/>
    </location>
</feature>
<evidence type="ECO:0000256" key="3">
    <source>
        <dbReference type="ARBA" id="ARBA00022989"/>
    </source>
</evidence>
<organism evidence="8 9">
    <name type="scientific">Diplodia corticola</name>
    <dbReference type="NCBI Taxonomy" id="236234"/>
    <lineage>
        <taxon>Eukaryota</taxon>
        <taxon>Fungi</taxon>
        <taxon>Dikarya</taxon>
        <taxon>Ascomycota</taxon>
        <taxon>Pezizomycotina</taxon>
        <taxon>Dothideomycetes</taxon>
        <taxon>Dothideomycetes incertae sedis</taxon>
        <taxon>Botryosphaeriales</taxon>
        <taxon>Botryosphaeriaceae</taxon>
        <taxon>Diplodia</taxon>
    </lineage>
</organism>
<dbReference type="InterPro" id="IPR036259">
    <property type="entry name" value="MFS_trans_sf"/>
</dbReference>
<feature type="transmembrane region" description="Helical" evidence="6">
    <location>
        <begin position="417"/>
        <end position="443"/>
    </location>
</feature>
<proteinExistence type="predicted"/>
<dbReference type="InterPro" id="IPR020846">
    <property type="entry name" value="MFS_dom"/>
</dbReference>
<dbReference type="GO" id="GO:0022857">
    <property type="term" value="F:transmembrane transporter activity"/>
    <property type="evidence" value="ECO:0007669"/>
    <property type="project" value="InterPro"/>
</dbReference>